<dbReference type="RefSeq" id="WP_148135110.1">
    <property type="nucleotide sequence ID" value="NZ_CP017634.1"/>
</dbReference>
<dbReference type="Pfam" id="PF02653">
    <property type="entry name" value="BPD_transp_2"/>
    <property type="match status" value="1"/>
</dbReference>
<keyword evidence="4 6" id="KW-1133">Transmembrane helix</keyword>
<reference evidence="7 8" key="1">
    <citation type="submission" date="2016-10" db="EMBL/GenBank/DDBJ databases">
        <title>Complete Genome Sequence of Peptococcaceae strain DCMF.</title>
        <authorList>
            <person name="Edwards R.J."/>
            <person name="Holland S.I."/>
            <person name="Deshpande N.P."/>
            <person name="Wong Y.K."/>
            <person name="Ertan H."/>
            <person name="Manefield M."/>
            <person name="Russell T.L."/>
            <person name="Lee M.J."/>
        </authorList>
    </citation>
    <scope>NUCLEOTIDE SEQUENCE [LARGE SCALE GENOMIC DNA]</scope>
    <source>
        <strain evidence="7 8">DCMF</strain>
    </source>
</reference>
<feature type="transmembrane region" description="Helical" evidence="6">
    <location>
        <begin position="269"/>
        <end position="290"/>
    </location>
</feature>
<keyword evidence="5 6" id="KW-0472">Membrane</keyword>
<organism evidence="7 8">
    <name type="scientific">Formimonas warabiya</name>
    <dbReference type="NCBI Taxonomy" id="1761012"/>
    <lineage>
        <taxon>Bacteria</taxon>
        <taxon>Bacillati</taxon>
        <taxon>Bacillota</taxon>
        <taxon>Clostridia</taxon>
        <taxon>Eubacteriales</taxon>
        <taxon>Peptococcaceae</taxon>
        <taxon>Candidatus Formimonas</taxon>
    </lineage>
</organism>
<dbReference type="OrthoDB" id="9792579at2"/>
<feature type="transmembrane region" description="Helical" evidence="6">
    <location>
        <begin position="49"/>
        <end position="79"/>
    </location>
</feature>
<dbReference type="AlphaFoldDB" id="A0A3G1KTU5"/>
<feature type="transmembrane region" description="Helical" evidence="6">
    <location>
        <begin position="190"/>
        <end position="210"/>
    </location>
</feature>
<accession>A0A3G1KTU5</accession>
<gene>
    <name evidence="7" type="ORF">DCMF_14690</name>
</gene>
<dbReference type="InterPro" id="IPR001851">
    <property type="entry name" value="ABC_transp_permease"/>
</dbReference>
<feature type="transmembrane region" description="Helical" evidence="6">
    <location>
        <begin position="225"/>
        <end position="248"/>
    </location>
</feature>
<evidence type="ECO:0000256" key="6">
    <source>
        <dbReference type="SAM" id="Phobius"/>
    </source>
</evidence>
<feature type="transmembrane region" description="Helical" evidence="6">
    <location>
        <begin position="86"/>
        <end position="104"/>
    </location>
</feature>
<keyword evidence="2" id="KW-1003">Cell membrane</keyword>
<evidence type="ECO:0000313" key="7">
    <source>
        <dbReference type="EMBL" id="ATW25847.1"/>
    </source>
</evidence>
<evidence type="ECO:0000256" key="4">
    <source>
        <dbReference type="ARBA" id="ARBA00022989"/>
    </source>
</evidence>
<evidence type="ECO:0000256" key="1">
    <source>
        <dbReference type="ARBA" id="ARBA00004651"/>
    </source>
</evidence>
<evidence type="ECO:0000256" key="2">
    <source>
        <dbReference type="ARBA" id="ARBA00022475"/>
    </source>
</evidence>
<dbReference type="KEGG" id="fwa:DCMF_14690"/>
<keyword evidence="8" id="KW-1185">Reference proteome</keyword>
<evidence type="ECO:0008006" key="9">
    <source>
        <dbReference type="Google" id="ProtNLM"/>
    </source>
</evidence>
<dbReference type="CDD" id="cd06580">
    <property type="entry name" value="TM_PBP1_transp_TpRbsC_like"/>
    <property type="match status" value="1"/>
</dbReference>
<name>A0A3G1KTU5_FORW1</name>
<dbReference type="GO" id="GO:0022857">
    <property type="term" value="F:transmembrane transporter activity"/>
    <property type="evidence" value="ECO:0007669"/>
    <property type="project" value="InterPro"/>
</dbReference>
<dbReference type="Proteomes" id="UP000323521">
    <property type="component" value="Chromosome"/>
</dbReference>
<comment type="subcellular location">
    <subcellularLocation>
        <location evidence="1">Cell membrane</location>
        <topology evidence="1">Multi-pass membrane protein</topology>
    </subcellularLocation>
</comment>
<keyword evidence="3 6" id="KW-0812">Transmembrane</keyword>
<dbReference type="PANTHER" id="PTHR43370">
    <property type="entry name" value="SUGAR ABC TRANSPORTER INTEGRAL MEMBRANE PROTEIN-RELATED"/>
    <property type="match status" value="1"/>
</dbReference>
<sequence length="305" mass="32257">MESFIISGLALSTPILLAALGDLYAEKSGVLNLGIEASMIIGAYFSYHVAFFSGSVSGGLLAAVGAGLILALIHAVFLVLLKCDQVVYGVGINILALGLTSTIFRKSFATGNGYEKCPGLPKMDFALVRDIPFLGDVLAQQTILLFLGLVFLIVTIVVFSHTSAGLKIKAVGEHPYAADTLGVSVAKTRYAGLLISSIFGALGGASLTIGDLHFFQDGMTAGRGYIALAAIIFGRYQPLGVLVAALIFGMSDAFQLRMQIIGFNIPYQIFLIAPYLITLLALFVVGPSMAPRYNGKPFERGEEGF</sequence>
<dbReference type="EMBL" id="CP017634">
    <property type="protein sequence ID" value="ATW25847.1"/>
    <property type="molecule type" value="Genomic_DNA"/>
</dbReference>
<feature type="transmembrane region" description="Helical" evidence="6">
    <location>
        <begin position="138"/>
        <end position="159"/>
    </location>
</feature>
<dbReference type="PANTHER" id="PTHR43370:SF1">
    <property type="entry name" value="GUANOSINE ABC TRANSPORTER PERMEASE PROTEIN NUPQ"/>
    <property type="match status" value="1"/>
</dbReference>
<evidence type="ECO:0000313" key="8">
    <source>
        <dbReference type="Proteomes" id="UP000323521"/>
    </source>
</evidence>
<evidence type="ECO:0000256" key="5">
    <source>
        <dbReference type="ARBA" id="ARBA00023136"/>
    </source>
</evidence>
<dbReference type="GO" id="GO:0005886">
    <property type="term" value="C:plasma membrane"/>
    <property type="evidence" value="ECO:0007669"/>
    <property type="project" value="UniProtKB-SubCell"/>
</dbReference>
<protein>
    <recommendedName>
        <fullName evidence="9">ABC transporter permease</fullName>
    </recommendedName>
</protein>
<proteinExistence type="predicted"/>
<evidence type="ECO:0000256" key="3">
    <source>
        <dbReference type="ARBA" id="ARBA00022692"/>
    </source>
</evidence>